<sequence length="79" mass="9235">MNTAKTNSKQRVQFDFSPEALKRLETMQERLEASTKAEVVRDALKLYDWFTQVDPDFTVELQDKEGKTVFRIPLKILLS</sequence>
<reference evidence="1" key="1">
    <citation type="submission" date="2020-10" db="EMBL/GenBank/DDBJ databases">
        <title>Taxonomic study of unclassified bacteria belonging to the class Ktedonobacteria.</title>
        <authorList>
            <person name="Yabe S."/>
            <person name="Wang C.M."/>
            <person name="Zheng Y."/>
            <person name="Sakai Y."/>
            <person name="Cavaletti L."/>
            <person name="Monciardini P."/>
            <person name="Donadio S."/>
        </authorList>
    </citation>
    <scope>NUCLEOTIDE SEQUENCE</scope>
    <source>
        <strain evidence="1">ID150040</strain>
    </source>
</reference>
<accession>A0A8J3IZA0</accession>
<dbReference type="AlphaFoldDB" id="A0A8J3IZA0"/>
<organism evidence="1 2">
    <name type="scientific">Reticulibacter mediterranei</name>
    <dbReference type="NCBI Taxonomy" id="2778369"/>
    <lineage>
        <taxon>Bacteria</taxon>
        <taxon>Bacillati</taxon>
        <taxon>Chloroflexota</taxon>
        <taxon>Ktedonobacteria</taxon>
        <taxon>Ktedonobacterales</taxon>
        <taxon>Reticulibacteraceae</taxon>
        <taxon>Reticulibacter</taxon>
    </lineage>
</organism>
<comment type="caution">
    <text evidence="1">The sequence shown here is derived from an EMBL/GenBank/DDBJ whole genome shotgun (WGS) entry which is preliminary data.</text>
</comment>
<evidence type="ECO:0000313" key="2">
    <source>
        <dbReference type="Proteomes" id="UP000597444"/>
    </source>
</evidence>
<protein>
    <recommendedName>
        <fullName evidence="3">Ribbon-helix-helix protein CopG domain-containing protein</fullName>
    </recommendedName>
</protein>
<evidence type="ECO:0008006" key="3">
    <source>
        <dbReference type="Google" id="ProtNLM"/>
    </source>
</evidence>
<dbReference type="Proteomes" id="UP000597444">
    <property type="component" value="Unassembled WGS sequence"/>
</dbReference>
<evidence type="ECO:0000313" key="1">
    <source>
        <dbReference type="EMBL" id="GHO98761.1"/>
    </source>
</evidence>
<keyword evidence="2" id="KW-1185">Reference proteome</keyword>
<dbReference type="EMBL" id="BNJK01000002">
    <property type="protein sequence ID" value="GHO98761.1"/>
    <property type="molecule type" value="Genomic_DNA"/>
</dbReference>
<name>A0A8J3IZA0_9CHLR</name>
<dbReference type="RefSeq" id="WP_220209455.1">
    <property type="nucleotide sequence ID" value="NZ_BNJK01000002.1"/>
</dbReference>
<proteinExistence type="predicted"/>
<gene>
    <name evidence="1" type="ORF">KSF_088090</name>
</gene>